<gene>
    <name evidence="2" type="primary">Dere\GG25344</name>
    <name evidence="2" type="synonym">dere_GLEANR_9986</name>
    <name evidence="2" type="synonym">GG25344</name>
    <name evidence="2" type="ORF">Dere_GG25344</name>
</gene>
<name>B3N7Z0_DROER</name>
<dbReference type="EMBL" id="CH954177">
    <property type="protein sequence ID" value="EDV58351.1"/>
    <property type="molecule type" value="Genomic_DNA"/>
</dbReference>
<dbReference type="AlphaFoldDB" id="B3N7Z0"/>
<dbReference type="OrthoDB" id="7964216at2759"/>
<evidence type="ECO:0000313" key="2">
    <source>
        <dbReference type="EMBL" id="EDV58351.1"/>
    </source>
</evidence>
<proteinExistence type="predicted"/>
<dbReference type="eggNOG" id="ENOG502TCGZ">
    <property type="taxonomic scope" value="Eukaryota"/>
</dbReference>
<dbReference type="Proteomes" id="UP000008711">
    <property type="component" value="Unassembled WGS sequence"/>
</dbReference>
<keyword evidence="3" id="KW-1185">Reference proteome</keyword>
<dbReference type="OMA" id="RRFMHMA"/>
<accession>B3N7Z0</accession>
<reference evidence="2 3" key="2">
    <citation type="journal article" date="2008" name="Bioinformatics">
        <title>Assembly reconciliation.</title>
        <authorList>
            <person name="Zimin A.V."/>
            <person name="Smith D.R."/>
            <person name="Sutton G."/>
            <person name="Yorke J.A."/>
        </authorList>
    </citation>
    <scope>NUCLEOTIDE SEQUENCE [LARGE SCALE GENOMIC DNA]</scope>
    <source>
        <strain evidence="2 3">TSC#14021-0224.01</strain>
    </source>
</reference>
<reference evidence="2 3" key="1">
    <citation type="journal article" date="2007" name="Nature">
        <title>Evolution of genes and genomes on the Drosophila phylogeny.</title>
        <authorList>
            <consortium name="Drosophila 12 Genomes Consortium"/>
            <person name="Clark A.G."/>
            <person name="Eisen M.B."/>
            <person name="Smith D.R."/>
            <person name="Bergman C.M."/>
            <person name="Oliver B."/>
            <person name="Markow T.A."/>
            <person name="Kaufman T.C."/>
            <person name="Kellis M."/>
            <person name="Gelbart W."/>
            <person name="Iyer V.N."/>
            <person name="Pollard D.A."/>
            <person name="Sackton T.B."/>
            <person name="Larracuente A.M."/>
            <person name="Singh N.D."/>
            <person name="Abad J.P."/>
            <person name="Abt D.N."/>
            <person name="Adryan B."/>
            <person name="Aguade M."/>
            <person name="Akashi H."/>
            <person name="Anderson W.W."/>
            <person name="Aquadro C.F."/>
            <person name="Ardell D.H."/>
            <person name="Arguello R."/>
            <person name="Artieri C.G."/>
            <person name="Barbash D.A."/>
            <person name="Barker D."/>
            <person name="Barsanti P."/>
            <person name="Batterham P."/>
            <person name="Batzoglou S."/>
            <person name="Begun D."/>
            <person name="Bhutkar A."/>
            <person name="Blanco E."/>
            <person name="Bosak S.A."/>
            <person name="Bradley R.K."/>
            <person name="Brand A.D."/>
            <person name="Brent M.R."/>
            <person name="Brooks A.N."/>
            <person name="Brown R.H."/>
            <person name="Butlin R.K."/>
            <person name="Caggese C."/>
            <person name="Calvi B.R."/>
            <person name="Bernardo de Carvalho A."/>
            <person name="Caspi A."/>
            <person name="Castrezana S."/>
            <person name="Celniker S.E."/>
            <person name="Chang J.L."/>
            <person name="Chapple C."/>
            <person name="Chatterji S."/>
            <person name="Chinwalla A."/>
            <person name="Civetta A."/>
            <person name="Clifton S.W."/>
            <person name="Comeron J.M."/>
            <person name="Costello J.C."/>
            <person name="Coyne J.A."/>
            <person name="Daub J."/>
            <person name="David R.G."/>
            <person name="Delcher A.L."/>
            <person name="Delehaunty K."/>
            <person name="Do C.B."/>
            <person name="Ebling H."/>
            <person name="Edwards K."/>
            <person name="Eickbush T."/>
            <person name="Evans J.D."/>
            <person name="Filipski A."/>
            <person name="Findeiss S."/>
            <person name="Freyhult E."/>
            <person name="Fulton L."/>
            <person name="Fulton R."/>
            <person name="Garcia A.C."/>
            <person name="Gardiner A."/>
            <person name="Garfield D.A."/>
            <person name="Garvin B.E."/>
            <person name="Gibson G."/>
            <person name="Gilbert D."/>
            <person name="Gnerre S."/>
            <person name="Godfrey J."/>
            <person name="Good R."/>
            <person name="Gotea V."/>
            <person name="Gravely B."/>
            <person name="Greenberg A.J."/>
            <person name="Griffiths-Jones S."/>
            <person name="Gross S."/>
            <person name="Guigo R."/>
            <person name="Gustafson E.A."/>
            <person name="Haerty W."/>
            <person name="Hahn M.W."/>
            <person name="Halligan D.L."/>
            <person name="Halpern A.L."/>
            <person name="Halter G.M."/>
            <person name="Han M.V."/>
            <person name="Heger A."/>
            <person name="Hillier L."/>
            <person name="Hinrichs A.S."/>
            <person name="Holmes I."/>
            <person name="Hoskins R.A."/>
            <person name="Hubisz M.J."/>
            <person name="Hultmark D."/>
            <person name="Huntley M.A."/>
            <person name="Jaffe D.B."/>
            <person name="Jagadeeshan S."/>
            <person name="Jeck W.R."/>
            <person name="Johnson J."/>
            <person name="Jones C.D."/>
            <person name="Jordan W.C."/>
            <person name="Karpen G.H."/>
            <person name="Kataoka E."/>
            <person name="Keightley P.D."/>
            <person name="Kheradpour P."/>
            <person name="Kirkness E.F."/>
            <person name="Koerich L.B."/>
            <person name="Kristiansen K."/>
            <person name="Kudrna D."/>
            <person name="Kulathinal R.J."/>
            <person name="Kumar S."/>
            <person name="Kwok R."/>
            <person name="Lander E."/>
            <person name="Langley C.H."/>
            <person name="Lapoint R."/>
            <person name="Lazzaro B.P."/>
            <person name="Lee S.J."/>
            <person name="Levesque L."/>
            <person name="Li R."/>
            <person name="Lin C.F."/>
            <person name="Lin M.F."/>
            <person name="Lindblad-Toh K."/>
            <person name="Llopart A."/>
            <person name="Long M."/>
            <person name="Low L."/>
            <person name="Lozovsky E."/>
            <person name="Lu J."/>
            <person name="Luo M."/>
            <person name="Machado C.A."/>
            <person name="Makalowski W."/>
            <person name="Marzo M."/>
            <person name="Matsuda M."/>
            <person name="Matzkin L."/>
            <person name="McAllister B."/>
            <person name="McBride C.S."/>
            <person name="McKernan B."/>
            <person name="McKernan K."/>
            <person name="Mendez-Lago M."/>
            <person name="Minx P."/>
            <person name="Mollenhauer M.U."/>
            <person name="Montooth K."/>
            <person name="Mount S.M."/>
            <person name="Mu X."/>
            <person name="Myers E."/>
            <person name="Negre B."/>
            <person name="Newfeld S."/>
            <person name="Nielsen R."/>
            <person name="Noor M.A."/>
            <person name="O'Grady P."/>
            <person name="Pachter L."/>
            <person name="Papaceit M."/>
            <person name="Parisi M.J."/>
            <person name="Parisi M."/>
            <person name="Parts L."/>
            <person name="Pedersen J.S."/>
            <person name="Pesole G."/>
            <person name="Phillippy A.M."/>
            <person name="Ponting C.P."/>
            <person name="Pop M."/>
            <person name="Porcelli D."/>
            <person name="Powell J.R."/>
            <person name="Prohaska S."/>
            <person name="Pruitt K."/>
            <person name="Puig M."/>
            <person name="Quesneville H."/>
            <person name="Ram K.R."/>
            <person name="Rand D."/>
            <person name="Rasmussen M.D."/>
            <person name="Reed L.K."/>
            <person name="Reenan R."/>
            <person name="Reily A."/>
            <person name="Remington K.A."/>
            <person name="Rieger T.T."/>
            <person name="Ritchie M.G."/>
            <person name="Robin C."/>
            <person name="Rogers Y.H."/>
            <person name="Rohde C."/>
            <person name="Rozas J."/>
            <person name="Rubenfield M.J."/>
            <person name="Ruiz A."/>
            <person name="Russo S."/>
            <person name="Salzberg S.L."/>
            <person name="Sanchez-Gracia A."/>
            <person name="Saranga D.J."/>
            <person name="Sato H."/>
            <person name="Schaeffer S.W."/>
            <person name="Schatz M.C."/>
            <person name="Schlenke T."/>
            <person name="Schwartz R."/>
            <person name="Segarra C."/>
            <person name="Singh R.S."/>
            <person name="Sirot L."/>
            <person name="Sirota M."/>
            <person name="Sisneros N.B."/>
            <person name="Smith C.D."/>
            <person name="Smith T.F."/>
            <person name="Spieth J."/>
            <person name="Stage D.E."/>
            <person name="Stark A."/>
            <person name="Stephan W."/>
            <person name="Strausberg R.L."/>
            <person name="Strempel S."/>
            <person name="Sturgill D."/>
            <person name="Sutton G."/>
            <person name="Sutton G.G."/>
            <person name="Tao W."/>
            <person name="Teichmann S."/>
            <person name="Tobari Y.N."/>
            <person name="Tomimura Y."/>
            <person name="Tsolas J.M."/>
            <person name="Valente V.L."/>
            <person name="Venter E."/>
            <person name="Venter J.C."/>
            <person name="Vicario S."/>
            <person name="Vieira F.G."/>
            <person name="Vilella A.J."/>
            <person name="Villasante A."/>
            <person name="Walenz B."/>
            <person name="Wang J."/>
            <person name="Wasserman M."/>
            <person name="Watts T."/>
            <person name="Wilson D."/>
            <person name="Wilson R.K."/>
            <person name="Wing R.A."/>
            <person name="Wolfner M.F."/>
            <person name="Wong A."/>
            <person name="Wong G.K."/>
            <person name="Wu C.I."/>
            <person name="Wu G."/>
            <person name="Yamamoto D."/>
            <person name="Yang H.P."/>
            <person name="Yang S.P."/>
            <person name="Yorke J.A."/>
            <person name="Yoshida K."/>
            <person name="Zdobnov E."/>
            <person name="Zhang P."/>
            <person name="Zhang Y."/>
            <person name="Zimin A.V."/>
            <person name="Baldwin J."/>
            <person name="Abdouelleil A."/>
            <person name="Abdulkadir J."/>
            <person name="Abebe A."/>
            <person name="Abera B."/>
            <person name="Abreu J."/>
            <person name="Acer S.C."/>
            <person name="Aftuck L."/>
            <person name="Alexander A."/>
            <person name="An P."/>
            <person name="Anderson E."/>
            <person name="Anderson S."/>
            <person name="Arachi H."/>
            <person name="Azer M."/>
            <person name="Bachantsang P."/>
            <person name="Barry A."/>
            <person name="Bayul T."/>
            <person name="Berlin A."/>
            <person name="Bessette D."/>
            <person name="Bloom T."/>
            <person name="Blye J."/>
            <person name="Boguslavskiy L."/>
            <person name="Bonnet C."/>
            <person name="Boukhgalter B."/>
            <person name="Bourzgui I."/>
            <person name="Brown A."/>
            <person name="Cahill P."/>
            <person name="Channer S."/>
            <person name="Cheshatsang Y."/>
            <person name="Chuda L."/>
            <person name="Citroen M."/>
            <person name="Collymore A."/>
            <person name="Cooke P."/>
            <person name="Costello M."/>
            <person name="D'Aco K."/>
            <person name="Daza R."/>
            <person name="De Haan G."/>
            <person name="DeGray S."/>
            <person name="DeMaso C."/>
            <person name="Dhargay N."/>
            <person name="Dooley K."/>
            <person name="Dooley E."/>
            <person name="Doricent M."/>
            <person name="Dorje P."/>
            <person name="Dorjee K."/>
            <person name="Dupes A."/>
            <person name="Elong R."/>
            <person name="Falk J."/>
            <person name="Farina A."/>
            <person name="Faro S."/>
            <person name="Ferguson D."/>
            <person name="Fisher S."/>
            <person name="Foley C.D."/>
            <person name="Franke A."/>
            <person name="Friedrich D."/>
            <person name="Gadbois L."/>
            <person name="Gearin G."/>
            <person name="Gearin C.R."/>
            <person name="Giannoukos G."/>
            <person name="Goode T."/>
            <person name="Graham J."/>
            <person name="Grandbois E."/>
            <person name="Grewal S."/>
            <person name="Gyaltsen K."/>
            <person name="Hafez N."/>
            <person name="Hagos B."/>
            <person name="Hall J."/>
            <person name="Henson C."/>
            <person name="Hollinger A."/>
            <person name="Honan T."/>
            <person name="Huard M.D."/>
            <person name="Hughes L."/>
            <person name="Hurhula B."/>
            <person name="Husby M.E."/>
            <person name="Kamat A."/>
            <person name="Kanga B."/>
            <person name="Kashin S."/>
            <person name="Khazanovich D."/>
            <person name="Kisner P."/>
            <person name="Lance K."/>
            <person name="Lara M."/>
            <person name="Lee W."/>
            <person name="Lennon N."/>
            <person name="Letendre F."/>
            <person name="LeVine R."/>
            <person name="Lipovsky A."/>
            <person name="Liu X."/>
            <person name="Liu J."/>
            <person name="Liu S."/>
            <person name="Lokyitsang T."/>
            <person name="Lokyitsang Y."/>
            <person name="Lubonja R."/>
            <person name="Lui A."/>
            <person name="MacDonald P."/>
            <person name="Magnisalis V."/>
            <person name="Maru K."/>
            <person name="Matthews C."/>
            <person name="McCusker W."/>
            <person name="McDonough S."/>
            <person name="Mehta T."/>
            <person name="Meldrim J."/>
            <person name="Meneus L."/>
            <person name="Mihai O."/>
            <person name="Mihalev A."/>
            <person name="Mihova T."/>
            <person name="Mittelman R."/>
            <person name="Mlenga V."/>
            <person name="Montmayeur A."/>
            <person name="Mulrain L."/>
            <person name="Navidi A."/>
            <person name="Naylor J."/>
            <person name="Negash T."/>
            <person name="Nguyen T."/>
            <person name="Nguyen N."/>
            <person name="Nicol R."/>
            <person name="Norbu C."/>
            <person name="Norbu N."/>
            <person name="Novod N."/>
            <person name="O'Neill B."/>
            <person name="Osman S."/>
            <person name="Markiewicz E."/>
            <person name="Oyono O.L."/>
            <person name="Patti C."/>
            <person name="Phunkhang P."/>
            <person name="Pierre F."/>
            <person name="Priest M."/>
            <person name="Raghuraman S."/>
            <person name="Rege F."/>
            <person name="Reyes R."/>
            <person name="Rise C."/>
            <person name="Rogov P."/>
            <person name="Ross K."/>
            <person name="Ryan E."/>
            <person name="Settipalli S."/>
            <person name="Shea T."/>
            <person name="Sherpa N."/>
            <person name="Shi L."/>
            <person name="Shih D."/>
            <person name="Sparrow T."/>
            <person name="Spaulding J."/>
            <person name="Stalker J."/>
            <person name="Stange-Thomann N."/>
            <person name="Stavropoulos S."/>
            <person name="Stone C."/>
            <person name="Strader C."/>
            <person name="Tesfaye S."/>
            <person name="Thomson T."/>
            <person name="Thoulutsang Y."/>
            <person name="Thoulutsang D."/>
            <person name="Topham K."/>
            <person name="Topping I."/>
            <person name="Tsamla T."/>
            <person name="Vassiliev H."/>
            <person name="Vo A."/>
            <person name="Wangchuk T."/>
            <person name="Wangdi T."/>
            <person name="Weiand M."/>
            <person name="Wilkinson J."/>
            <person name="Wilson A."/>
            <person name="Yadav S."/>
            <person name="Young G."/>
            <person name="Yu Q."/>
            <person name="Zembek L."/>
            <person name="Zhong D."/>
            <person name="Zimmer A."/>
            <person name="Zwirko Z."/>
            <person name="Jaffe D.B."/>
            <person name="Alvarez P."/>
            <person name="Brockman W."/>
            <person name="Butler J."/>
            <person name="Chin C."/>
            <person name="Gnerre S."/>
            <person name="Grabherr M."/>
            <person name="Kleber M."/>
            <person name="Mauceli E."/>
            <person name="MacCallum I."/>
        </authorList>
    </citation>
    <scope>NUCLEOTIDE SEQUENCE [LARGE SCALE GENOMIC DNA]</scope>
    <source>
        <strain evidence="2 3">TSC#14021-0224.01</strain>
    </source>
</reference>
<dbReference type="Pfam" id="PF16089">
    <property type="entry name" value="DUF4818"/>
    <property type="match status" value="1"/>
</dbReference>
<sequence>MDNLAVGLAAFFQLMGCYFFFAQPQDRCSAAPDLASWLFLAATLCFLWDTSIYPRRFMHMARFWRILIEIVASIFLAEVGTVIIWCGLERFLYSLTNELLNLMQCSCQPSPYVYWLSGLITCLVSGSVLWYVLEATDGMYYIRKFSRKLRTTMGVSWRMFRCYMRLNTKAKRRALKICQLTRKMRHCRKASAKYSESEDDCCD</sequence>
<protein>
    <submittedName>
        <fullName evidence="2">Uncharacterized protein</fullName>
    </submittedName>
</protein>
<keyword evidence="1" id="KW-0812">Transmembrane</keyword>
<dbReference type="InterPro" id="IPR032145">
    <property type="entry name" value="DUF4818"/>
</dbReference>
<feature type="transmembrane region" description="Helical" evidence="1">
    <location>
        <begin position="66"/>
        <end position="92"/>
    </location>
</feature>
<keyword evidence="1" id="KW-1133">Transmembrane helix</keyword>
<evidence type="ECO:0000256" key="1">
    <source>
        <dbReference type="SAM" id="Phobius"/>
    </source>
</evidence>
<organism evidence="2 3">
    <name type="scientific">Drosophila erecta</name>
    <name type="common">Fruit fly</name>
    <dbReference type="NCBI Taxonomy" id="7220"/>
    <lineage>
        <taxon>Eukaryota</taxon>
        <taxon>Metazoa</taxon>
        <taxon>Ecdysozoa</taxon>
        <taxon>Arthropoda</taxon>
        <taxon>Hexapoda</taxon>
        <taxon>Insecta</taxon>
        <taxon>Pterygota</taxon>
        <taxon>Neoptera</taxon>
        <taxon>Endopterygota</taxon>
        <taxon>Diptera</taxon>
        <taxon>Brachycera</taxon>
        <taxon>Muscomorpha</taxon>
        <taxon>Ephydroidea</taxon>
        <taxon>Drosophilidae</taxon>
        <taxon>Drosophila</taxon>
        <taxon>Sophophora</taxon>
    </lineage>
</organism>
<keyword evidence="1" id="KW-0472">Membrane</keyword>
<dbReference type="KEGG" id="der:6541853"/>
<feature type="transmembrane region" description="Helical" evidence="1">
    <location>
        <begin position="112"/>
        <end position="133"/>
    </location>
</feature>
<feature type="transmembrane region" description="Helical" evidence="1">
    <location>
        <begin position="34"/>
        <end position="54"/>
    </location>
</feature>
<evidence type="ECO:0000313" key="3">
    <source>
        <dbReference type="Proteomes" id="UP000008711"/>
    </source>
</evidence>
<dbReference type="PhylomeDB" id="B3N7Z0"/>
<dbReference type="HOGENOM" id="CLU_087404_0_0_1"/>